<keyword evidence="1" id="KW-0732">Signal</keyword>
<dbReference type="EMBL" id="CAIIXF020000005">
    <property type="protein sequence ID" value="CAH1783803.1"/>
    <property type="molecule type" value="Genomic_DNA"/>
</dbReference>
<gene>
    <name evidence="2" type="ORF">OFUS_LOCUS10102</name>
</gene>
<reference evidence="2" key="1">
    <citation type="submission" date="2022-03" db="EMBL/GenBank/DDBJ databases">
        <authorList>
            <person name="Martin C."/>
        </authorList>
    </citation>
    <scope>NUCLEOTIDE SEQUENCE</scope>
</reference>
<dbReference type="AlphaFoldDB" id="A0A8S4NQ45"/>
<comment type="caution">
    <text evidence="2">The sequence shown here is derived from an EMBL/GenBank/DDBJ whole genome shotgun (WGS) entry which is preliminary data.</text>
</comment>
<dbReference type="Proteomes" id="UP000749559">
    <property type="component" value="Unassembled WGS sequence"/>
</dbReference>
<organism evidence="2 3">
    <name type="scientific">Owenia fusiformis</name>
    <name type="common">Polychaete worm</name>
    <dbReference type="NCBI Taxonomy" id="6347"/>
    <lineage>
        <taxon>Eukaryota</taxon>
        <taxon>Metazoa</taxon>
        <taxon>Spiralia</taxon>
        <taxon>Lophotrochozoa</taxon>
        <taxon>Annelida</taxon>
        <taxon>Polychaeta</taxon>
        <taxon>Sedentaria</taxon>
        <taxon>Canalipalpata</taxon>
        <taxon>Sabellida</taxon>
        <taxon>Oweniida</taxon>
        <taxon>Oweniidae</taxon>
        <taxon>Owenia</taxon>
    </lineage>
</organism>
<protein>
    <submittedName>
        <fullName evidence="2">Uncharacterized protein</fullName>
    </submittedName>
</protein>
<evidence type="ECO:0000313" key="3">
    <source>
        <dbReference type="Proteomes" id="UP000749559"/>
    </source>
</evidence>
<name>A0A8S4NQ45_OWEFU</name>
<keyword evidence="3" id="KW-1185">Reference proteome</keyword>
<sequence length="136" mass="15110">MGHIMLQWALLFTVLLLPSFGRMTVSEKDVTLDGTLNSTEESLKMYKNSSSGEVNDEFYGGNTDDQYDQGDGPIEALLTAMKVLDLHVGNRLCSLQRGYGKLLRANGRIEDYLKKGRGALRRCISGNAGQEKGHRR</sequence>
<proteinExistence type="predicted"/>
<evidence type="ECO:0000313" key="2">
    <source>
        <dbReference type="EMBL" id="CAH1783803.1"/>
    </source>
</evidence>
<feature type="non-terminal residue" evidence="2">
    <location>
        <position position="136"/>
    </location>
</feature>
<accession>A0A8S4NQ45</accession>
<feature type="chain" id="PRO_5035930561" evidence="1">
    <location>
        <begin position="22"/>
        <end position="136"/>
    </location>
</feature>
<feature type="signal peptide" evidence="1">
    <location>
        <begin position="1"/>
        <end position="21"/>
    </location>
</feature>
<evidence type="ECO:0000256" key="1">
    <source>
        <dbReference type="SAM" id="SignalP"/>
    </source>
</evidence>